<sequence length="50" mass="5557">MPSRPASPKPQLVSLPPTLLSHHYLLHGAPIADQTIDEIRDHVVMPLIRP</sequence>
<keyword evidence="2" id="KW-1185">Reference proteome</keyword>
<organism evidence="1 2">
    <name type="scientific">Candidatus Mycobacterium methanotrophicum</name>
    <dbReference type="NCBI Taxonomy" id="2943498"/>
    <lineage>
        <taxon>Bacteria</taxon>
        <taxon>Bacillati</taxon>
        <taxon>Actinomycetota</taxon>
        <taxon>Actinomycetes</taxon>
        <taxon>Mycobacteriales</taxon>
        <taxon>Mycobacteriaceae</taxon>
        <taxon>Mycobacterium</taxon>
    </lineage>
</organism>
<reference evidence="1" key="1">
    <citation type="submission" date="2022-05" db="EMBL/GenBank/DDBJ databases">
        <title>A methanotrophic Mycobacterium dominates a cave microbial ecosystem.</title>
        <authorList>
            <person name="Van Spanning R.J.M."/>
            <person name="Guan Q."/>
            <person name="Melkonian C."/>
            <person name="Gallant J."/>
            <person name="Polerecky L."/>
            <person name="Flot J.-F."/>
            <person name="Brandt B.W."/>
            <person name="Braster M."/>
            <person name="Iturbe Espinoza P."/>
            <person name="Aerts J."/>
            <person name="Meima-Franke M."/>
            <person name="Piersma S.R."/>
            <person name="Bunduc C."/>
            <person name="Ummels R."/>
            <person name="Pain A."/>
            <person name="Fleming E.J."/>
            <person name="van der Wel N."/>
            <person name="Gherman V.D."/>
            <person name="Sarbu S.M."/>
            <person name="Bodelier P.L.E."/>
            <person name="Bitter W."/>
        </authorList>
    </citation>
    <scope>NUCLEOTIDE SEQUENCE</scope>
    <source>
        <strain evidence="1">Sulfur Cave</strain>
    </source>
</reference>
<gene>
    <name evidence="1" type="ORF">M5I08_06645</name>
</gene>
<evidence type="ECO:0000313" key="1">
    <source>
        <dbReference type="EMBL" id="UQX12019.1"/>
    </source>
</evidence>
<evidence type="ECO:0000313" key="2">
    <source>
        <dbReference type="Proteomes" id="UP001056610"/>
    </source>
</evidence>
<accession>A0ABY4QN24</accession>
<name>A0ABY4QN24_9MYCO</name>
<dbReference type="Proteomes" id="UP001056610">
    <property type="component" value="Chromosome"/>
</dbReference>
<protein>
    <submittedName>
        <fullName evidence="1">Uncharacterized protein</fullName>
    </submittedName>
</protein>
<dbReference type="RefSeq" id="WP_219065709.1">
    <property type="nucleotide sequence ID" value="NZ_CAJUXY010000002.1"/>
</dbReference>
<dbReference type="EMBL" id="CP097320">
    <property type="protein sequence ID" value="UQX12019.1"/>
    <property type="molecule type" value="Genomic_DNA"/>
</dbReference>
<proteinExistence type="predicted"/>